<evidence type="ECO:0000313" key="3">
    <source>
        <dbReference type="Proteomes" id="UP001516400"/>
    </source>
</evidence>
<dbReference type="EMBL" id="JABFTP020000001">
    <property type="protein sequence ID" value="KAL3266311.1"/>
    <property type="molecule type" value="Genomic_DNA"/>
</dbReference>
<name>A0ABD2MIS3_9CUCU</name>
<comment type="caution">
    <text evidence="2">The sequence shown here is derived from an EMBL/GenBank/DDBJ whole genome shotgun (WGS) entry which is preliminary data.</text>
</comment>
<sequence>MPCSSGGQCGVHGYGVPAMGERGSEERRKTFSNNNNYKLLNFLEQLSSDDECFDQVDKSKELHLTLFPLEDGTNSDQDNGPNEDDEMCRIGDIVKEVLKQKMARNKRSENGGTVESERKEATTTKEGIEGAVSIEKTAERITVGKTPEPTIIDRIRDDLAAD</sequence>
<evidence type="ECO:0000256" key="1">
    <source>
        <dbReference type="SAM" id="MobiDB-lite"/>
    </source>
</evidence>
<feature type="region of interest" description="Disordered" evidence="1">
    <location>
        <begin position="1"/>
        <end position="30"/>
    </location>
</feature>
<evidence type="ECO:0000313" key="2">
    <source>
        <dbReference type="EMBL" id="KAL3266311.1"/>
    </source>
</evidence>
<feature type="region of interest" description="Disordered" evidence="1">
    <location>
        <begin position="103"/>
        <end position="133"/>
    </location>
</feature>
<gene>
    <name evidence="2" type="ORF">HHI36_010489</name>
</gene>
<feature type="compositionally biased region" description="Basic and acidic residues" evidence="1">
    <location>
        <begin position="115"/>
        <end position="128"/>
    </location>
</feature>
<organism evidence="2 3">
    <name type="scientific">Cryptolaemus montrouzieri</name>
    <dbReference type="NCBI Taxonomy" id="559131"/>
    <lineage>
        <taxon>Eukaryota</taxon>
        <taxon>Metazoa</taxon>
        <taxon>Ecdysozoa</taxon>
        <taxon>Arthropoda</taxon>
        <taxon>Hexapoda</taxon>
        <taxon>Insecta</taxon>
        <taxon>Pterygota</taxon>
        <taxon>Neoptera</taxon>
        <taxon>Endopterygota</taxon>
        <taxon>Coleoptera</taxon>
        <taxon>Polyphaga</taxon>
        <taxon>Cucujiformia</taxon>
        <taxon>Coccinelloidea</taxon>
        <taxon>Coccinellidae</taxon>
        <taxon>Scymninae</taxon>
        <taxon>Scymnini</taxon>
        <taxon>Cryptolaemus</taxon>
    </lineage>
</organism>
<reference evidence="2 3" key="1">
    <citation type="journal article" date="2021" name="BMC Biol.">
        <title>Horizontally acquired antibacterial genes associated with adaptive radiation of ladybird beetles.</title>
        <authorList>
            <person name="Li H.S."/>
            <person name="Tang X.F."/>
            <person name="Huang Y.H."/>
            <person name="Xu Z.Y."/>
            <person name="Chen M.L."/>
            <person name="Du X.Y."/>
            <person name="Qiu B.Y."/>
            <person name="Chen P.T."/>
            <person name="Zhang W."/>
            <person name="Slipinski A."/>
            <person name="Escalona H.E."/>
            <person name="Waterhouse R.M."/>
            <person name="Zwick A."/>
            <person name="Pang H."/>
        </authorList>
    </citation>
    <scope>NUCLEOTIDE SEQUENCE [LARGE SCALE GENOMIC DNA]</scope>
    <source>
        <strain evidence="2">SYSU2018</strain>
    </source>
</reference>
<proteinExistence type="predicted"/>
<protein>
    <submittedName>
        <fullName evidence="2">Uncharacterized protein</fullName>
    </submittedName>
</protein>
<dbReference type="AlphaFoldDB" id="A0ABD2MIS3"/>
<accession>A0ABD2MIS3</accession>
<dbReference type="Proteomes" id="UP001516400">
    <property type="component" value="Unassembled WGS sequence"/>
</dbReference>
<keyword evidence="3" id="KW-1185">Reference proteome</keyword>